<evidence type="ECO:0000256" key="1">
    <source>
        <dbReference type="ARBA" id="ARBA00023172"/>
    </source>
</evidence>
<feature type="domain" description="Tyr recombinase" evidence="4">
    <location>
        <begin position="198"/>
        <end position="389"/>
    </location>
</feature>
<dbReference type="AlphaFoldDB" id="A0A830EP39"/>
<evidence type="ECO:0000313" key="5">
    <source>
        <dbReference type="EMBL" id="GGI96056.1"/>
    </source>
</evidence>
<keyword evidence="3" id="KW-0812">Transmembrane</keyword>
<evidence type="ECO:0000313" key="6">
    <source>
        <dbReference type="Proteomes" id="UP000653099"/>
    </source>
</evidence>
<dbReference type="InterPro" id="IPR013762">
    <property type="entry name" value="Integrase-like_cat_sf"/>
</dbReference>
<gene>
    <name evidence="5" type="ORF">GCM10008995_02610</name>
</gene>
<dbReference type="Proteomes" id="UP000653099">
    <property type="component" value="Unassembled WGS sequence"/>
</dbReference>
<dbReference type="InterPro" id="IPR011010">
    <property type="entry name" value="DNA_brk_join_enz"/>
</dbReference>
<comment type="caution">
    <text evidence="5">The sequence shown here is derived from an EMBL/GenBank/DDBJ whole genome shotgun (WGS) entry which is preliminary data.</text>
</comment>
<dbReference type="EMBL" id="BMOC01000001">
    <property type="protein sequence ID" value="GGI96056.1"/>
    <property type="molecule type" value="Genomic_DNA"/>
</dbReference>
<dbReference type="GO" id="GO:0015074">
    <property type="term" value="P:DNA integration"/>
    <property type="evidence" value="ECO:0007669"/>
    <property type="project" value="InterPro"/>
</dbReference>
<dbReference type="PROSITE" id="PS51898">
    <property type="entry name" value="TYR_RECOMBINASE"/>
    <property type="match status" value="1"/>
</dbReference>
<dbReference type="InterPro" id="IPR002104">
    <property type="entry name" value="Integrase_catalytic"/>
</dbReference>
<dbReference type="GO" id="GO:0003677">
    <property type="term" value="F:DNA binding"/>
    <property type="evidence" value="ECO:0007669"/>
    <property type="project" value="InterPro"/>
</dbReference>
<reference evidence="5" key="1">
    <citation type="journal article" date="2014" name="Int. J. Syst. Evol. Microbiol.">
        <title>Complete genome sequence of Corynebacterium casei LMG S-19264T (=DSM 44701T), isolated from a smear-ripened cheese.</title>
        <authorList>
            <consortium name="US DOE Joint Genome Institute (JGI-PGF)"/>
            <person name="Walter F."/>
            <person name="Albersmeier A."/>
            <person name="Kalinowski J."/>
            <person name="Ruckert C."/>
        </authorList>
    </citation>
    <scope>NUCLEOTIDE SEQUENCE</scope>
    <source>
        <strain evidence="5">JCM 14359</strain>
    </source>
</reference>
<dbReference type="RefSeq" id="WP_188785573.1">
    <property type="nucleotide sequence ID" value="NZ_BMOC01000001.1"/>
</dbReference>
<accession>A0A830EP39</accession>
<protein>
    <recommendedName>
        <fullName evidence="4">Tyr recombinase domain-containing protein</fullName>
    </recommendedName>
</protein>
<reference evidence="5" key="2">
    <citation type="submission" date="2020-09" db="EMBL/GenBank/DDBJ databases">
        <authorList>
            <person name="Sun Q."/>
            <person name="Ohkuma M."/>
        </authorList>
    </citation>
    <scope>NUCLEOTIDE SEQUENCE</scope>
    <source>
        <strain evidence="5">JCM 14359</strain>
    </source>
</reference>
<sequence>MKWTKEKLQTRIPAKMREERRAQGLNPDKCPTRQWLRENGYSGIEGFARRNDMTVQDVLIDICGFDSRSSKPLGIEDAEARRLVEEWLDVEQDVFKNWGDSRVQDARTHVRTLVKVAYEALGTTDLVSILRSDPSVEANKLLQLFRALNTHLESQGAASNYTRSLERFAEYLSFKEEIESHKVGELRDKMGYTYERESPEHRMVAKQIRECWRATESLEEKALVVVLSLSGTRRTEPTDTTVADLRLDRADPYIVFDEDRKTGAATVPIMAGVEVLEKWVDELKETEHWDGKWLFPSKKSQDGSRGSGWVSNTIGEIVERAGITFPDGEQPTSKHFRSFWYEHYSEARLAWLNKLEIIAEEQGVSSAEIIDKHYLTGKAERDHFRHFARSLFAAVFGDELVRDLKEMEDAREEERDEMVQRALDDYTDELRAELQAADDDADDSATDGPTHESPVAAEPVSAWTQARVRAEHAAVAASDVVDGYPPSPRRAVGIAVGLVCWAAIIGTIWGMSGVFYVDPISGAYSASPATITGLVLGLVLVVVDLPEFTRAQRAGENHP</sequence>
<evidence type="ECO:0000256" key="2">
    <source>
        <dbReference type="SAM" id="MobiDB-lite"/>
    </source>
</evidence>
<keyword evidence="6" id="KW-1185">Reference proteome</keyword>
<proteinExistence type="predicted"/>
<dbReference type="Gene3D" id="1.10.443.10">
    <property type="entry name" value="Intergrase catalytic core"/>
    <property type="match status" value="1"/>
</dbReference>
<organism evidence="5 6">
    <name type="scientific">Halobellus salinus</name>
    <dbReference type="NCBI Taxonomy" id="931585"/>
    <lineage>
        <taxon>Archaea</taxon>
        <taxon>Methanobacteriati</taxon>
        <taxon>Methanobacteriota</taxon>
        <taxon>Stenosarchaea group</taxon>
        <taxon>Halobacteria</taxon>
        <taxon>Halobacteriales</taxon>
        <taxon>Haloferacaceae</taxon>
        <taxon>Halobellus</taxon>
    </lineage>
</organism>
<feature type="transmembrane region" description="Helical" evidence="3">
    <location>
        <begin position="492"/>
        <end position="517"/>
    </location>
</feature>
<feature type="region of interest" description="Disordered" evidence="2">
    <location>
        <begin position="437"/>
        <end position="460"/>
    </location>
</feature>
<name>A0A830EP39_9EURY</name>
<feature type="transmembrane region" description="Helical" evidence="3">
    <location>
        <begin position="523"/>
        <end position="543"/>
    </location>
</feature>
<dbReference type="OrthoDB" id="303624at2157"/>
<keyword evidence="3" id="KW-0472">Membrane</keyword>
<keyword evidence="3" id="KW-1133">Transmembrane helix</keyword>
<evidence type="ECO:0000259" key="4">
    <source>
        <dbReference type="PROSITE" id="PS51898"/>
    </source>
</evidence>
<evidence type="ECO:0000256" key="3">
    <source>
        <dbReference type="SAM" id="Phobius"/>
    </source>
</evidence>
<dbReference type="GO" id="GO:0006310">
    <property type="term" value="P:DNA recombination"/>
    <property type="evidence" value="ECO:0007669"/>
    <property type="project" value="UniProtKB-KW"/>
</dbReference>
<dbReference type="SUPFAM" id="SSF56349">
    <property type="entry name" value="DNA breaking-rejoining enzymes"/>
    <property type="match status" value="1"/>
</dbReference>
<keyword evidence="1" id="KW-0233">DNA recombination</keyword>